<dbReference type="Pfam" id="PF13369">
    <property type="entry name" value="Transglut_core2"/>
    <property type="match status" value="1"/>
</dbReference>
<name>A0ABY8THU8_TETOB</name>
<evidence type="ECO:0000313" key="4">
    <source>
        <dbReference type="Proteomes" id="UP001244341"/>
    </source>
</evidence>
<dbReference type="EMBL" id="CP126208">
    <property type="protein sequence ID" value="WIA08653.1"/>
    <property type="molecule type" value="Genomic_DNA"/>
</dbReference>
<dbReference type="Proteomes" id="UP001244341">
    <property type="component" value="Chromosome 1b"/>
</dbReference>
<feature type="compositionally biased region" description="Low complexity" evidence="1">
    <location>
        <begin position="166"/>
        <end position="176"/>
    </location>
</feature>
<sequence length="371" mass="39922">MSSHTLPTGIHSSQVISRRPHIAFACIRSTCVRAPVTSLRRPGAANNAKFVRSLTSASANNRSRLLLPTIRASLPDDAAGPTDNSHIPLPYAPFSAELLLAVARLGHLERYRQEVAMFHEPGGAADLTRCALLITNIFQPQLDHRPYYERLEDMVARAALAALAPPNTTNNNNNLADASSSSTGEDIDDEPSSLDPSRPEDLLRAIRGINSVVFGEEGLADNAADPHDPLNGSLADVMDTQRGNQYSLAVVYLHIAEALGLPCAVVGSTEHILIRQLLAGMKLSLLLSGRQEEALAVIRYLRATDPFSLPDLRDEALALANAQQYEQAGQLCREYLAVAPGAPDAGMVGEVLLQVQLAAEVARARARKQRG</sequence>
<protein>
    <recommendedName>
        <fullName evidence="2">Protein SirB1 N-terminal domain-containing protein</fullName>
    </recommendedName>
</protein>
<accession>A0ABY8THU8</accession>
<dbReference type="InterPro" id="IPR032698">
    <property type="entry name" value="SirB1_N"/>
</dbReference>
<proteinExistence type="predicted"/>
<evidence type="ECO:0000259" key="2">
    <source>
        <dbReference type="Pfam" id="PF13369"/>
    </source>
</evidence>
<feature type="region of interest" description="Disordered" evidence="1">
    <location>
        <begin position="166"/>
        <end position="200"/>
    </location>
</feature>
<organism evidence="3 4">
    <name type="scientific">Tetradesmus obliquus</name>
    <name type="common">Green alga</name>
    <name type="synonym">Acutodesmus obliquus</name>
    <dbReference type="NCBI Taxonomy" id="3088"/>
    <lineage>
        <taxon>Eukaryota</taxon>
        <taxon>Viridiplantae</taxon>
        <taxon>Chlorophyta</taxon>
        <taxon>core chlorophytes</taxon>
        <taxon>Chlorophyceae</taxon>
        <taxon>CS clade</taxon>
        <taxon>Sphaeropleales</taxon>
        <taxon>Scenedesmaceae</taxon>
        <taxon>Tetradesmus</taxon>
    </lineage>
</organism>
<feature type="domain" description="Protein SirB1 N-terminal" evidence="2">
    <location>
        <begin position="200"/>
        <end position="275"/>
    </location>
</feature>
<keyword evidence="4" id="KW-1185">Reference proteome</keyword>
<reference evidence="3 4" key="1">
    <citation type="submission" date="2023-05" db="EMBL/GenBank/DDBJ databases">
        <title>A 100% complete, gapless, phased diploid assembly of the Scenedesmus obliquus UTEX 3031 genome.</title>
        <authorList>
            <person name="Biondi T.C."/>
            <person name="Hanschen E.R."/>
            <person name="Kwon T."/>
            <person name="Eng W."/>
            <person name="Kruse C.P.S."/>
            <person name="Koehler S.I."/>
            <person name="Kunde Y."/>
            <person name="Gleasner C.D."/>
            <person name="You Mak K.T."/>
            <person name="Polle J."/>
            <person name="Hovde B.T."/>
            <person name="Starkenburg S.R."/>
        </authorList>
    </citation>
    <scope>NUCLEOTIDE SEQUENCE [LARGE SCALE GENOMIC DNA]</scope>
    <source>
        <strain evidence="3 4">DOE0152z</strain>
    </source>
</reference>
<evidence type="ECO:0000313" key="3">
    <source>
        <dbReference type="EMBL" id="WIA08653.1"/>
    </source>
</evidence>
<evidence type="ECO:0000256" key="1">
    <source>
        <dbReference type="SAM" id="MobiDB-lite"/>
    </source>
</evidence>
<gene>
    <name evidence="3" type="ORF">OEZ85_008080</name>
</gene>